<protein>
    <submittedName>
        <fullName evidence="7">23S rRNA (Uracil-5-)-methyltransferase RumA</fullName>
    </submittedName>
</protein>
<evidence type="ECO:0000256" key="5">
    <source>
        <dbReference type="PROSITE-ProRule" id="PRU10015"/>
    </source>
</evidence>
<accession>A0A1U7NH29</accession>
<dbReference type="FunFam" id="2.40.50.1070:FF:000003">
    <property type="entry name" value="23S rRNA (Uracil-5-)-methyltransferase RumA"/>
    <property type="match status" value="1"/>
</dbReference>
<evidence type="ECO:0000256" key="2">
    <source>
        <dbReference type="ARBA" id="ARBA00022679"/>
    </source>
</evidence>
<feature type="active site" description="Nucleophile" evidence="4">
    <location>
        <position position="338"/>
    </location>
</feature>
<dbReference type="CDD" id="cd02440">
    <property type="entry name" value="AdoMet_MTases"/>
    <property type="match status" value="1"/>
</dbReference>
<dbReference type="PANTHER" id="PTHR11061:SF30">
    <property type="entry name" value="TRNA (URACIL(54)-C(5))-METHYLTRANSFERASE"/>
    <property type="match status" value="1"/>
</dbReference>
<dbReference type="AlphaFoldDB" id="A0A1U7NH29"/>
<keyword evidence="8" id="KW-1185">Reference proteome</keyword>
<feature type="binding site" evidence="4">
    <location>
        <position position="242"/>
    </location>
    <ligand>
        <name>S-adenosyl-L-methionine</name>
        <dbReference type="ChEBI" id="CHEBI:59789"/>
    </ligand>
</feature>
<evidence type="ECO:0000256" key="4">
    <source>
        <dbReference type="PROSITE-ProRule" id="PRU01024"/>
    </source>
</evidence>
<dbReference type="PROSITE" id="PS01230">
    <property type="entry name" value="TRMA_1"/>
    <property type="match status" value="1"/>
</dbReference>
<dbReference type="NCBIfam" id="TIGR00479">
    <property type="entry name" value="rumA"/>
    <property type="match status" value="1"/>
</dbReference>
<keyword evidence="3 4" id="KW-0949">S-adenosyl-L-methionine</keyword>
<organism evidence="7 8">
    <name type="scientific">Ileibacterium valens</name>
    <dbReference type="NCBI Taxonomy" id="1862668"/>
    <lineage>
        <taxon>Bacteria</taxon>
        <taxon>Bacillati</taxon>
        <taxon>Bacillota</taxon>
        <taxon>Erysipelotrichia</taxon>
        <taxon>Erysipelotrichales</taxon>
        <taxon>Erysipelotrichaceae</taxon>
        <taxon>Ileibacterium</taxon>
    </lineage>
</organism>
<dbReference type="PROSITE" id="PS51687">
    <property type="entry name" value="SAM_MT_RNA_M5U"/>
    <property type="match status" value="1"/>
</dbReference>
<comment type="similarity">
    <text evidence="4">Belongs to the class I-like SAM-binding methyltransferase superfamily. RNA M5U methyltransferase family.</text>
</comment>
<evidence type="ECO:0000256" key="6">
    <source>
        <dbReference type="SAM" id="MobiDB-lite"/>
    </source>
</evidence>
<feature type="binding site" evidence="4">
    <location>
        <position position="213"/>
    </location>
    <ligand>
        <name>S-adenosyl-L-methionine</name>
        <dbReference type="ChEBI" id="CHEBI:59789"/>
    </ligand>
</feature>
<feature type="region of interest" description="Disordered" evidence="6">
    <location>
        <begin position="384"/>
        <end position="406"/>
    </location>
</feature>
<feature type="binding site" evidence="4">
    <location>
        <position position="263"/>
    </location>
    <ligand>
        <name>S-adenosyl-L-methionine</name>
        <dbReference type="ChEBI" id="CHEBI:59789"/>
    </ligand>
</feature>
<dbReference type="SUPFAM" id="SSF53335">
    <property type="entry name" value="S-adenosyl-L-methionine-dependent methyltransferases"/>
    <property type="match status" value="1"/>
</dbReference>
<dbReference type="GO" id="GO:0070041">
    <property type="term" value="F:rRNA (uridine-C5-)-methyltransferase activity"/>
    <property type="evidence" value="ECO:0007669"/>
    <property type="project" value="TreeGrafter"/>
</dbReference>
<evidence type="ECO:0000313" key="7">
    <source>
        <dbReference type="EMBL" id="OLU40774.1"/>
    </source>
</evidence>
<dbReference type="PANTHER" id="PTHR11061">
    <property type="entry name" value="RNA M5U METHYLTRANSFERASE"/>
    <property type="match status" value="1"/>
</dbReference>
<feature type="active site" evidence="5">
    <location>
        <position position="338"/>
    </location>
</feature>
<dbReference type="Proteomes" id="UP000186341">
    <property type="component" value="Unassembled WGS sequence"/>
</dbReference>
<dbReference type="FunFam" id="3.40.50.150:FF:000009">
    <property type="entry name" value="23S rRNA (Uracil(1939)-C(5))-methyltransferase RlmD"/>
    <property type="match status" value="1"/>
</dbReference>
<sequence>MKCPKAKLCGGCPLISVPYKQQAQKKQKQVEELVKKSGLKITVNPVVMAKEPFGYRNKVIVGFAKDREKKVYSGLYAPKSHRVINTSGCAMQPAIVNRIIDAITRMVGSMKIQIYNPKTGTGLLRHVLIRYGKETDQVMVVFVTAEKNFPSRKNLVNALRTEFPQITTILQNINPRDTSIVLQDETLLLYGKGMIEDQLGPIKIAFSPSAFYQINHDQCLVLYEMAKQSLGLTKTEAVLDTYCGVGSIGLFMADACKRVVGVEINKDAIVNARYNAQLNHIDNIRFVAEDSTKFMVDAAKRHNYYDVIILDPPRAGTTPAFIESACALKPKKILYISCDPTTQIRDLLIFRKHGYVTHQLSLVDMFPNTEHVESICLLTPSKNASKKFEKKGPSKGAQKPKKDLNPYEKALLELKQSKKNKKR</sequence>
<comment type="caution">
    <text evidence="7">The sequence shown here is derived from an EMBL/GenBank/DDBJ whole genome shotgun (WGS) entry which is preliminary data.</text>
</comment>
<evidence type="ECO:0000256" key="1">
    <source>
        <dbReference type="ARBA" id="ARBA00022603"/>
    </source>
</evidence>
<keyword evidence="1 4" id="KW-0489">Methyltransferase</keyword>
<dbReference type="InterPro" id="IPR029063">
    <property type="entry name" value="SAM-dependent_MTases_sf"/>
</dbReference>
<proteinExistence type="inferred from homology"/>
<reference evidence="7 8" key="1">
    <citation type="submission" date="2016-11" db="EMBL/GenBank/DDBJ databases">
        <title>Description of two novel members of the family Erysipelotrichaceae: Ileibacterium lipovorans gen. nov., sp. nov. and Dubosiella newyorkensis, gen. nov., sp. nov.</title>
        <authorList>
            <person name="Cox L.M."/>
            <person name="Sohn J."/>
            <person name="Tyrrell K.L."/>
            <person name="Citron D.M."/>
            <person name="Lawson P.A."/>
            <person name="Patel N.B."/>
            <person name="Iizumi T."/>
            <person name="Perez-Perez G.I."/>
            <person name="Goldstein E.J."/>
            <person name="Blaser M.J."/>
        </authorList>
    </citation>
    <scope>NUCLEOTIDE SEQUENCE [LARGE SCALE GENOMIC DNA]</scope>
    <source>
        <strain evidence="7 8">NYU-BL-A3</strain>
    </source>
</reference>
<feature type="binding site" evidence="4">
    <location>
        <position position="311"/>
    </location>
    <ligand>
        <name>S-adenosyl-L-methionine</name>
        <dbReference type="ChEBI" id="CHEBI:59789"/>
    </ligand>
</feature>
<dbReference type="Gene3D" id="2.40.50.1070">
    <property type="match status" value="1"/>
</dbReference>
<evidence type="ECO:0000256" key="3">
    <source>
        <dbReference type="ARBA" id="ARBA00022691"/>
    </source>
</evidence>
<dbReference type="OrthoDB" id="9804590at2"/>
<dbReference type="GO" id="GO:0070475">
    <property type="term" value="P:rRNA base methylation"/>
    <property type="evidence" value="ECO:0007669"/>
    <property type="project" value="TreeGrafter"/>
</dbReference>
<dbReference type="InterPro" id="IPR010280">
    <property type="entry name" value="U5_MeTrfase_fam"/>
</dbReference>
<name>A0A1U7NH29_9FIRM</name>
<gene>
    <name evidence="7" type="ORF">BO222_04205</name>
</gene>
<keyword evidence="2 4" id="KW-0808">Transferase</keyword>
<dbReference type="Pfam" id="PF05958">
    <property type="entry name" value="tRNA_U5-meth_tr"/>
    <property type="match status" value="1"/>
</dbReference>
<dbReference type="Gene3D" id="3.40.50.150">
    <property type="entry name" value="Vaccinia Virus protein VP39"/>
    <property type="match status" value="1"/>
</dbReference>
<evidence type="ECO:0000313" key="8">
    <source>
        <dbReference type="Proteomes" id="UP000186341"/>
    </source>
</evidence>
<dbReference type="InterPro" id="IPR030390">
    <property type="entry name" value="MeTrfase_TrmA_AS"/>
</dbReference>
<dbReference type="EMBL" id="MPJW01000098">
    <property type="protein sequence ID" value="OLU40774.1"/>
    <property type="molecule type" value="Genomic_DNA"/>
</dbReference>